<dbReference type="AlphaFoldDB" id="A0A8J1IPN9"/>
<dbReference type="Proteomes" id="UP000008143">
    <property type="component" value="Chromosome 8"/>
</dbReference>
<dbReference type="KEGG" id="xtr:116406790"/>
<protein>
    <submittedName>
        <fullName evidence="4">Mucin-5B-like</fullName>
    </submittedName>
</protein>
<sequence length="171" mass="18120">MINTISQPAGKTSTTTNSTTTTEQLTGTTNSTTTTEQLTGKTSTTTNPITTTEQLTEKTSNITPIITITSTGSTPFVQSTTNELPAIGSTATPMSCEYLSYWVIILIGIACILALGLLFCLFFGLSACVKTGHYKVKCYPSYFPHFGLGKGFGSSYSTDLEGGIRPVQQTG</sequence>
<keyword evidence="2" id="KW-0472">Membrane</keyword>
<organism evidence="3 4">
    <name type="scientific">Xenopus tropicalis</name>
    <name type="common">Western clawed frog</name>
    <name type="synonym">Silurana tropicalis</name>
    <dbReference type="NCBI Taxonomy" id="8364"/>
    <lineage>
        <taxon>Eukaryota</taxon>
        <taxon>Metazoa</taxon>
        <taxon>Chordata</taxon>
        <taxon>Craniata</taxon>
        <taxon>Vertebrata</taxon>
        <taxon>Euteleostomi</taxon>
        <taxon>Amphibia</taxon>
        <taxon>Batrachia</taxon>
        <taxon>Anura</taxon>
        <taxon>Pipoidea</taxon>
        <taxon>Pipidae</taxon>
        <taxon>Xenopodinae</taxon>
        <taxon>Xenopus</taxon>
        <taxon>Silurana</taxon>
    </lineage>
</organism>
<dbReference type="Xenbase" id="XB-GENE-29092003">
    <property type="gene designation" value="LOC116406790"/>
</dbReference>
<dbReference type="GeneID" id="116406790"/>
<keyword evidence="2" id="KW-0812">Transmembrane</keyword>
<dbReference type="AGR" id="Xenbase:XB-GENE-29092003"/>
<dbReference type="RefSeq" id="XP_031747553.1">
    <property type="nucleotide sequence ID" value="XM_031891693.1"/>
</dbReference>
<keyword evidence="2" id="KW-1133">Transmembrane helix</keyword>
<evidence type="ECO:0000313" key="5">
    <source>
        <dbReference type="Xenbase" id="XB-GENE-29092003"/>
    </source>
</evidence>
<feature type="compositionally biased region" description="Low complexity" evidence="1">
    <location>
        <begin position="12"/>
        <end position="49"/>
    </location>
</feature>
<gene>
    <name evidence="4 5" type="primary">LOC116406790</name>
</gene>
<keyword evidence="3" id="KW-1185">Reference proteome</keyword>
<accession>A0A8J1IPN9</accession>
<evidence type="ECO:0000256" key="2">
    <source>
        <dbReference type="SAM" id="Phobius"/>
    </source>
</evidence>
<feature type="compositionally biased region" description="Polar residues" evidence="1">
    <location>
        <begin position="1"/>
        <end position="11"/>
    </location>
</feature>
<name>A0A8J1IPN9_XENTR</name>
<evidence type="ECO:0000313" key="3">
    <source>
        <dbReference type="Proteomes" id="UP000008143"/>
    </source>
</evidence>
<proteinExistence type="predicted"/>
<dbReference type="OMA" id="PMSCEYL"/>
<feature type="region of interest" description="Disordered" evidence="1">
    <location>
        <begin position="1"/>
        <end position="49"/>
    </location>
</feature>
<evidence type="ECO:0000256" key="1">
    <source>
        <dbReference type="SAM" id="MobiDB-lite"/>
    </source>
</evidence>
<feature type="transmembrane region" description="Helical" evidence="2">
    <location>
        <begin position="99"/>
        <end position="125"/>
    </location>
</feature>
<evidence type="ECO:0000313" key="4">
    <source>
        <dbReference type="RefSeq" id="XP_031747553.1"/>
    </source>
</evidence>
<reference evidence="4" key="1">
    <citation type="submission" date="2025-08" db="UniProtKB">
        <authorList>
            <consortium name="RefSeq"/>
        </authorList>
    </citation>
    <scope>IDENTIFICATION</scope>
    <source>
        <strain evidence="4">Nigerian</strain>
        <tissue evidence="4">Liver and blood</tissue>
    </source>
</reference>